<evidence type="ECO:0000313" key="2">
    <source>
        <dbReference type="Proteomes" id="UP000243887"/>
    </source>
</evidence>
<evidence type="ECO:0008006" key="3">
    <source>
        <dbReference type="Google" id="ProtNLM"/>
    </source>
</evidence>
<dbReference type="STRING" id="1150112.SAMN04487893_10690"/>
<dbReference type="EMBL" id="FORU01000006">
    <property type="protein sequence ID" value="SFJ36422.1"/>
    <property type="molecule type" value="Genomic_DNA"/>
</dbReference>
<dbReference type="AlphaFoldDB" id="A0A1I3QSI9"/>
<organism evidence="1 2">
    <name type="scientific">Myroides guanonis</name>
    <dbReference type="NCBI Taxonomy" id="1150112"/>
    <lineage>
        <taxon>Bacteria</taxon>
        <taxon>Pseudomonadati</taxon>
        <taxon>Bacteroidota</taxon>
        <taxon>Flavobacteriia</taxon>
        <taxon>Flavobacteriales</taxon>
        <taxon>Flavobacteriaceae</taxon>
        <taxon>Myroides</taxon>
    </lineage>
</organism>
<dbReference type="RefSeq" id="WP_090678728.1">
    <property type="nucleotide sequence ID" value="NZ_FORU01000006.1"/>
</dbReference>
<name>A0A1I3QSI9_9FLAO</name>
<dbReference type="InterPro" id="IPR025348">
    <property type="entry name" value="DUF4252"/>
</dbReference>
<dbReference type="OrthoDB" id="705638at2"/>
<protein>
    <recommendedName>
        <fullName evidence="3">DUF4252 domain-containing protein</fullName>
    </recommendedName>
</protein>
<dbReference type="Pfam" id="PF14060">
    <property type="entry name" value="DUF4252"/>
    <property type="match status" value="1"/>
</dbReference>
<sequence>MKNIFTYIFIIFLVTLSSKVVAQNEFIGLEDKKEIQSISINKKMFEMITSVKIDLSNPIDKDYYELVKKLDLLKVLSTSDIQSSKDLLIASNSIIKNLALKEFNTTNNQIEKSDIYIGEQDNSSHITQLLLISQNKGNNKIVIMYIAGIFSIDELPSLTEKMNIPYHLKPNN</sequence>
<proteinExistence type="predicted"/>
<gene>
    <name evidence="1" type="ORF">SAMN04487893_10690</name>
</gene>
<keyword evidence="2" id="KW-1185">Reference proteome</keyword>
<evidence type="ECO:0000313" key="1">
    <source>
        <dbReference type="EMBL" id="SFJ36422.1"/>
    </source>
</evidence>
<reference evidence="2" key="1">
    <citation type="submission" date="2016-10" db="EMBL/GenBank/DDBJ databases">
        <authorList>
            <person name="Varghese N."/>
            <person name="Submissions S."/>
        </authorList>
    </citation>
    <scope>NUCLEOTIDE SEQUENCE [LARGE SCALE GENOMIC DNA]</scope>
    <source>
        <strain evidence="2">DSM 26542</strain>
    </source>
</reference>
<accession>A0A1I3QSI9</accession>
<dbReference type="Proteomes" id="UP000243887">
    <property type="component" value="Unassembled WGS sequence"/>
</dbReference>